<evidence type="ECO:0000313" key="3">
    <source>
        <dbReference type="EMBL" id="EOA36653.1"/>
    </source>
</evidence>
<evidence type="ECO:0000259" key="2">
    <source>
        <dbReference type="Pfam" id="PF02230"/>
    </source>
</evidence>
<dbReference type="Gene3D" id="3.40.50.1820">
    <property type="entry name" value="alpha/beta hydrolase"/>
    <property type="match status" value="1"/>
</dbReference>
<reference evidence="4" key="1">
    <citation type="journal article" date="2013" name="Nat. Genet.">
        <title>The Capsella rubella genome and the genomic consequences of rapid mating system evolution.</title>
        <authorList>
            <person name="Slotte T."/>
            <person name="Hazzouri K.M."/>
            <person name="Agren J.A."/>
            <person name="Koenig D."/>
            <person name="Maumus F."/>
            <person name="Guo Y.L."/>
            <person name="Steige K."/>
            <person name="Platts A.E."/>
            <person name="Escobar J.S."/>
            <person name="Newman L.K."/>
            <person name="Wang W."/>
            <person name="Mandakova T."/>
            <person name="Vello E."/>
            <person name="Smith L.M."/>
            <person name="Henz S.R."/>
            <person name="Steffen J."/>
            <person name="Takuno S."/>
            <person name="Brandvain Y."/>
            <person name="Coop G."/>
            <person name="Andolfatto P."/>
            <person name="Hu T.T."/>
            <person name="Blanchette M."/>
            <person name="Clark R.M."/>
            <person name="Quesneville H."/>
            <person name="Nordborg M."/>
            <person name="Gaut B.S."/>
            <person name="Lysak M.A."/>
            <person name="Jenkins J."/>
            <person name="Grimwood J."/>
            <person name="Chapman J."/>
            <person name="Prochnik S."/>
            <person name="Shu S."/>
            <person name="Rokhsar D."/>
            <person name="Schmutz J."/>
            <person name="Weigel D."/>
            <person name="Wright S.I."/>
        </authorList>
    </citation>
    <scope>NUCLEOTIDE SEQUENCE [LARGE SCALE GENOMIC DNA]</scope>
    <source>
        <strain evidence="4">cv. Monte Gargano</strain>
    </source>
</reference>
<dbReference type="EMBL" id="KB870805">
    <property type="protein sequence ID" value="EOA36653.1"/>
    <property type="molecule type" value="Genomic_DNA"/>
</dbReference>
<dbReference type="InterPro" id="IPR003140">
    <property type="entry name" value="PLipase/COase/thioEstase"/>
</dbReference>
<dbReference type="SUPFAM" id="SSF53474">
    <property type="entry name" value="alpha/beta-Hydrolases"/>
    <property type="match status" value="1"/>
</dbReference>
<feature type="domain" description="Phospholipase/carboxylesterase/thioesterase" evidence="2">
    <location>
        <begin position="8"/>
        <end position="224"/>
    </location>
</feature>
<accession>R0IIE7</accession>
<protein>
    <recommendedName>
        <fullName evidence="2">Phospholipase/carboxylesterase/thioesterase domain-containing protein</fullName>
    </recommendedName>
</protein>
<keyword evidence="1" id="KW-1133">Transmembrane helix</keyword>
<feature type="transmembrane region" description="Helical" evidence="1">
    <location>
        <begin position="104"/>
        <end position="127"/>
    </location>
</feature>
<evidence type="ECO:0000256" key="1">
    <source>
        <dbReference type="SAM" id="Phobius"/>
    </source>
</evidence>
<dbReference type="KEGG" id="crb:17897326"/>
<gene>
    <name evidence="3" type="ORF">CARUB_v10011927mg</name>
</gene>
<sequence>SAIAFGDTKVISPTGIHKATIVWLHDIGQNGRDSAKFVRKLNLPNIKWICPTAPTRPVTSLGGTQTTAWCDVTGISENMADDMVSLNSVSVFVTNLLKDEPPNVMLGLGGIGMGAAVALYFATCYFIGCKKTIRLRIIVGINGWLPAMRNFRRNMSFSYTSLAPSVQILLTHGTSDAIVPFQVGNICFDTLRAAGCPVTFTPYEGDHHANVPQVINGVRSWLTMNLHF</sequence>
<dbReference type="AlphaFoldDB" id="R0IIE7"/>
<keyword evidence="4" id="KW-1185">Reference proteome</keyword>
<keyword evidence="1" id="KW-0472">Membrane</keyword>
<dbReference type="Pfam" id="PF02230">
    <property type="entry name" value="Abhydrolase_2"/>
    <property type="match status" value="1"/>
</dbReference>
<proteinExistence type="predicted"/>
<dbReference type="OrthoDB" id="2418081at2759"/>
<dbReference type="STRING" id="81985.R0IIE7"/>
<name>R0IIE7_9BRAS</name>
<organism evidence="3 4">
    <name type="scientific">Capsella rubella</name>
    <dbReference type="NCBI Taxonomy" id="81985"/>
    <lineage>
        <taxon>Eukaryota</taxon>
        <taxon>Viridiplantae</taxon>
        <taxon>Streptophyta</taxon>
        <taxon>Embryophyta</taxon>
        <taxon>Tracheophyta</taxon>
        <taxon>Spermatophyta</taxon>
        <taxon>Magnoliopsida</taxon>
        <taxon>eudicotyledons</taxon>
        <taxon>Gunneridae</taxon>
        <taxon>Pentapetalae</taxon>
        <taxon>rosids</taxon>
        <taxon>malvids</taxon>
        <taxon>Brassicales</taxon>
        <taxon>Brassicaceae</taxon>
        <taxon>Camelineae</taxon>
        <taxon>Capsella</taxon>
    </lineage>
</organism>
<dbReference type="PANTHER" id="PTHR46234">
    <property type="entry name" value="ALPHA/BETA-HYDROLASES SUPERFAMILY PROTEIN"/>
    <property type="match status" value="1"/>
</dbReference>
<feature type="non-terminal residue" evidence="3">
    <location>
        <position position="1"/>
    </location>
</feature>
<dbReference type="eggNOG" id="KOG2112">
    <property type="taxonomic scope" value="Eukaryota"/>
</dbReference>
<dbReference type="Proteomes" id="UP000029121">
    <property type="component" value="Unassembled WGS sequence"/>
</dbReference>
<keyword evidence="1" id="KW-0812">Transmembrane</keyword>
<dbReference type="GO" id="GO:0016787">
    <property type="term" value="F:hydrolase activity"/>
    <property type="evidence" value="ECO:0007669"/>
    <property type="project" value="InterPro"/>
</dbReference>
<evidence type="ECO:0000313" key="4">
    <source>
        <dbReference type="Proteomes" id="UP000029121"/>
    </source>
</evidence>
<dbReference type="InterPro" id="IPR029058">
    <property type="entry name" value="AB_hydrolase_fold"/>
</dbReference>